<proteinExistence type="predicted"/>
<dbReference type="GO" id="GO:0008270">
    <property type="term" value="F:zinc ion binding"/>
    <property type="evidence" value="ECO:0007669"/>
    <property type="project" value="UniProtKB-KW"/>
</dbReference>
<dbReference type="EMBL" id="CAJNNW010029969">
    <property type="protein sequence ID" value="CAE8702007.1"/>
    <property type="molecule type" value="Genomic_DNA"/>
</dbReference>
<dbReference type="InterPro" id="IPR036855">
    <property type="entry name" value="Znf_CCCH_sf"/>
</dbReference>
<evidence type="ECO:0000259" key="5">
    <source>
        <dbReference type="PROSITE" id="PS50103"/>
    </source>
</evidence>
<feature type="domain" description="C3H1-type" evidence="5">
    <location>
        <begin position="144"/>
        <end position="172"/>
    </location>
</feature>
<accession>A0A813KH47</accession>
<sequence>MRQPLPSVYPQEAPMCHESYPAPLETSLDCRAAAAGMDSQRLYSELFTGLYDAAHTAFGSGNTASVALLSDGMGFEVWLQGGAALELLRGREEDLLSALERHLWPTLGREYLGAVRRVQGPQDAYGYPATPGFRLAVWRAIEDDHSDERCWDFIKCGTCGRGDACRWMHTLPETFQIDIKVSASAPEAAFQPFAGMPRYG</sequence>
<feature type="zinc finger region" description="C3H1-type" evidence="4">
    <location>
        <begin position="144"/>
        <end position="172"/>
    </location>
</feature>
<keyword evidence="1 4" id="KW-0479">Metal-binding</keyword>
<name>A0A813KH47_POLGL</name>
<dbReference type="EMBL" id="CAJNNV010024046">
    <property type="protein sequence ID" value="CAE8608843.1"/>
    <property type="molecule type" value="Genomic_DNA"/>
</dbReference>
<evidence type="ECO:0000256" key="1">
    <source>
        <dbReference type="ARBA" id="ARBA00022723"/>
    </source>
</evidence>
<dbReference type="InterPro" id="IPR000571">
    <property type="entry name" value="Znf_CCCH"/>
</dbReference>
<gene>
    <name evidence="6" type="ORF">PGLA1383_LOCUS26674</name>
    <name evidence="7" type="ORF">PGLA2088_LOCUS32263</name>
</gene>
<dbReference type="AlphaFoldDB" id="A0A813KH47"/>
<evidence type="ECO:0000313" key="9">
    <source>
        <dbReference type="Proteomes" id="UP000654075"/>
    </source>
</evidence>
<evidence type="ECO:0000313" key="7">
    <source>
        <dbReference type="EMBL" id="CAE8702007.1"/>
    </source>
</evidence>
<evidence type="ECO:0000313" key="8">
    <source>
        <dbReference type="Proteomes" id="UP000626109"/>
    </source>
</evidence>
<keyword evidence="9" id="KW-1185">Reference proteome</keyword>
<protein>
    <recommendedName>
        <fullName evidence="5">C3H1-type domain-containing protein</fullName>
    </recommendedName>
</protein>
<reference evidence="7" key="1">
    <citation type="submission" date="2021-02" db="EMBL/GenBank/DDBJ databases">
        <authorList>
            <person name="Dougan E. K."/>
            <person name="Rhodes N."/>
            <person name="Thang M."/>
            <person name="Chan C."/>
        </authorList>
    </citation>
    <scope>NUCLEOTIDE SEQUENCE</scope>
</reference>
<keyword evidence="3 4" id="KW-0862">Zinc</keyword>
<dbReference type="Proteomes" id="UP000654075">
    <property type="component" value="Unassembled WGS sequence"/>
</dbReference>
<evidence type="ECO:0000256" key="3">
    <source>
        <dbReference type="ARBA" id="ARBA00022833"/>
    </source>
</evidence>
<dbReference type="Proteomes" id="UP000626109">
    <property type="component" value="Unassembled WGS sequence"/>
</dbReference>
<evidence type="ECO:0000313" key="6">
    <source>
        <dbReference type="EMBL" id="CAE8608843.1"/>
    </source>
</evidence>
<keyword evidence="2 4" id="KW-0863">Zinc-finger</keyword>
<evidence type="ECO:0000256" key="4">
    <source>
        <dbReference type="PROSITE-ProRule" id="PRU00723"/>
    </source>
</evidence>
<dbReference type="PROSITE" id="PS50103">
    <property type="entry name" value="ZF_C3H1"/>
    <property type="match status" value="1"/>
</dbReference>
<dbReference type="SUPFAM" id="SSF90229">
    <property type="entry name" value="CCCH zinc finger"/>
    <property type="match status" value="1"/>
</dbReference>
<organism evidence="7 8">
    <name type="scientific">Polarella glacialis</name>
    <name type="common">Dinoflagellate</name>
    <dbReference type="NCBI Taxonomy" id="89957"/>
    <lineage>
        <taxon>Eukaryota</taxon>
        <taxon>Sar</taxon>
        <taxon>Alveolata</taxon>
        <taxon>Dinophyceae</taxon>
        <taxon>Suessiales</taxon>
        <taxon>Suessiaceae</taxon>
        <taxon>Polarella</taxon>
    </lineage>
</organism>
<comment type="caution">
    <text evidence="7">The sequence shown here is derived from an EMBL/GenBank/DDBJ whole genome shotgun (WGS) entry which is preliminary data.</text>
</comment>
<evidence type="ECO:0000256" key="2">
    <source>
        <dbReference type="ARBA" id="ARBA00022771"/>
    </source>
</evidence>